<feature type="transmembrane region" description="Helical" evidence="10">
    <location>
        <begin position="604"/>
        <end position="624"/>
    </location>
</feature>
<dbReference type="Pfam" id="PF00003">
    <property type="entry name" value="7tm_3"/>
    <property type="match status" value="1"/>
</dbReference>
<dbReference type="Pfam" id="PF01094">
    <property type="entry name" value="ANF_receptor"/>
    <property type="match status" value="1"/>
</dbReference>
<keyword evidence="8" id="KW-0807">Transducer</keyword>
<feature type="region of interest" description="Disordered" evidence="9">
    <location>
        <begin position="929"/>
        <end position="1016"/>
    </location>
</feature>
<feature type="compositionally biased region" description="Basic and acidic residues" evidence="9">
    <location>
        <begin position="950"/>
        <end position="961"/>
    </location>
</feature>
<name>A0A9P5SI59_9FUNG</name>
<dbReference type="PRINTS" id="PR01176">
    <property type="entry name" value="GABABRECEPTR"/>
</dbReference>
<proteinExistence type="predicted"/>
<dbReference type="GO" id="GO:0038039">
    <property type="term" value="C:G protein-coupled receptor heterodimeric complex"/>
    <property type="evidence" value="ECO:0007669"/>
    <property type="project" value="TreeGrafter"/>
</dbReference>
<dbReference type="CDD" id="cd15047">
    <property type="entry name" value="7tmC_GABA-B-like"/>
    <property type="match status" value="1"/>
</dbReference>
<keyword evidence="3 10" id="KW-1133">Transmembrane helix</keyword>
<feature type="transmembrane region" description="Helical" evidence="10">
    <location>
        <begin position="664"/>
        <end position="688"/>
    </location>
</feature>
<comment type="caution">
    <text evidence="12">The sequence shown here is derived from an EMBL/GenBank/DDBJ whole genome shotgun (WGS) entry which is preliminary data.</text>
</comment>
<dbReference type="PRINTS" id="PR00248">
    <property type="entry name" value="GPCRMGR"/>
</dbReference>
<evidence type="ECO:0000256" key="5">
    <source>
        <dbReference type="ARBA" id="ARBA00023136"/>
    </source>
</evidence>
<accession>A0A9P5SI59</accession>
<dbReference type="PANTHER" id="PTHR10519">
    <property type="entry name" value="GABA-B RECEPTOR"/>
    <property type="match status" value="1"/>
</dbReference>
<evidence type="ECO:0000313" key="13">
    <source>
        <dbReference type="Proteomes" id="UP000696485"/>
    </source>
</evidence>
<dbReference type="InterPro" id="IPR017978">
    <property type="entry name" value="GPCR_3_C"/>
</dbReference>
<evidence type="ECO:0000256" key="9">
    <source>
        <dbReference type="SAM" id="MobiDB-lite"/>
    </source>
</evidence>
<evidence type="ECO:0000256" key="4">
    <source>
        <dbReference type="ARBA" id="ARBA00023040"/>
    </source>
</evidence>
<feature type="transmembrane region" description="Helical" evidence="10">
    <location>
        <begin position="445"/>
        <end position="469"/>
    </location>
</feature>
<dbReference type="Proteomes" id="UP000696485">
    <property type="component" value="Unassembled WGS sequence"/>
</dbReference>
<dbReference type="Gene3D" id="3.40.50.2300">
    <property type="match status" value="2"/>
</dbReference>
<keyword evidence="13" id="KW-1185">Reference proteome</keyword>
<sequence>MTGVNNSLYLTPNITKTDGLVEIKVGVLLPYSLPNDLTQQLTYSGTSAIRMAVGEINAKNLIPGAYITLVLKDSFNGADPENSGAGQAIFSTVSLLQTEGGVSGVIGDVSSALTVQSALLTSRLSIPQCSFSAGSTQLSSKEDYGHFFRTIPTELMFGRVMIDFVASRGWKTMAVFYTGDALGSEMMDSISMQAKKRNINIGYRHAFWTMGSSSDVDAALDGLKDSGQQIVVVAAVGVPQIKLMAEAVRRGLVGKNYVWMTINQVTEPLLDIANIMPADLNGLFMFDNMLKLHGYPPYEEFLDKWSEMNPAEYPYSGSRDISSNEAQAYSCMMVLANGFANAVKGNWTALHLLASGRLGSKLRPMSMNTNYTGPAGPMLFDDFGDVVYGNFILYNYQNGRAVAVGTSYSGVFNVSSPPMYFDGTYIAPSDSAPLRVLNPKFGSPIGVVIIAIAGLSIVFSVITMVIVILHRHAQVIKASSPLFCCLELVGFILLYISTILGLDIPAEGVCVARPLTLNIGFMLVVSNIVAKNFRVYRIFHNIYVTKRVIRDSHLLKIVGTIMFVNIAIMAVWFAKTPPTLQQVTMGDLTTYFTCNIQSGTGTPFFAVLFAYNVALLLVATYLAYKNRNVAANYNECRQIAFVVYNILLSGCIALPTLFLPEGQYLTSFFLSNIVLLFGTTVSLMFMFLPKLWKLFSEFDRSGQQKRADSSDDRSIDSFLHNRVGGGEGGRSGWLSNAGGSSVAQNYSNASGRKGSVGSLDDKGDTLKESHMGYMGVKFQNRYAPFLSSWCMRRVILYPSDKYFTCFELGKPESGRTYSFVTVAIHSREPDSYILRVVGRGRFDFLLQVKDEDRLLHWFALFDNKHGSSYTRSTKTNSNVYKSNVSNLERPDSNLSYLDTMMVPMSHLSTGLMQIRSESDATLHGFHQMVPAPHPLMRNNSSPSASSASGRSEKGSPRRGDCDYVGYVGARAQSQIQQPPAISDRFTSSSRVSLQESGHQPGASVMAPPSRQNTNMA</sequence>
<dbReference type="PANTHER" id="PTHR10519:SF20">
    <property type="entry name" value="G-PROTEIN COUPLED RECEPTOR 156-RELATED"/>
    <property type="match status" value="1"/>
</dbReference>
<evidence type="ECO:0000256" key="10">
    <source>
        <dbReference type="SAM" id="Phobius"/>
    </source>
</evidence>
<comment type="subcellular location">
    <subcellularLocation>
        <location evidence="1">Membrane</location>
        <topology evidence="1">Multi-pass membrane protein</topology>
    </subcellularLocation>
</comment>
<feature type="transmembrane region" description="Helical" evidence="10">
    <location>
        <begin position="636"/>
        <end position="658"/>
    </location>
</feature>
<dbReference type="InterPro" id="IPR001828">
    <property type="entry name" value="ANF_lig-bd_rcpt"/>
</dbReference>
<feature type="compositionally biased region" description="Low complexity" evidence="9">
    <location>
        <begin position="937"/>
        <end position="949"/>
    </location>
</feature>
<keyword evidence="2 10" id="KW-0812">Transmembrane</keyword>
<feature type="domain" description="G-protein coupled receptors family 3 profile" evidence="11">
    <location>
        <begin position="445"/>
        <end position="710"/>
    </location>
</feature>
<keyword evidence="7" id="KW-0325">Glycoprotein</keyword>
<feature type="transmembrane region" description="Helical" evidence="10">
    <location>
        <begin position="514"/>
        <end position="533"/>
    </location>
</feature>
<dbReference type="SUPFAM" id="SSF53822">
    <property type="entry name" value="Periplasmic binding protein-like I"/>
    <property type="match status" value="1"/>
</dbReference>
<protein>
    <recommendedName>
        <fullName evidence="11">G-protein coupled receptors family 3 profile domain-containing protein</fullName>
    </recommendedName>
</protein>
<keyword evidence="4" id="KW-0297">G-protein coupled receptor</keyword>
<evidence type="ECO:0000313" key="12">
    <source>
        <dbReference type="EMBL" id="KAF9330323.1"/>
    </source>
</evidence>
<evidence type="ECO:0000256" key="3">
    <source>
        <dbReference type="ARBA" id="ARBA00022989"/>
    </source>
</evidence>
<keyword evidence="6" id="KW-0675">Receptor</keyword>
<dbReference type="GO" id="GO:0007214">
    <property type="term" value="P:gamma-aminobutyric acid signaling pathway"/>
    <property type="evidence" value="ECO:0007669"/>
    <property type="project" value="TreeGrafter"/>
</dbReference>
<evidence type="ECO:0000256" key="7">
    <source>
        <dbReference type="ARBA" id="ARBA00023180"/>
    </source>
</evidence>
<dbReference type="InterPro" id="IPR028082">
    <property type="entry name" value="Peripla_BP_I"/>
</dbReference>
<reference evidence="12" key="1">
    <citation type="journal article" date="2020" name="Fungal Divers.">
        <title>Resolving the Mortierellaceae phylogeny through synthesis of multi-gene phylogenetics and phylogenomics.</title>
        <authorList>
            <person name="Vandepol N."/>
            <person name="Liber J."/>
            <person name="Desiro A."/>
            <person name="Na H."/>
            <person name="Kennedy M."/>
            <person name="Barry K."/>
            <person name="Grigoriev I.V."/>
            <person name="Miller A.N."/>
            <person name="O'Donnell K."/>
            <person name="Stajich J.E."/>
            <person name="Bonito G."/>
        </authorList>
    </citation>
    <scope>NUCLEOTIDE SEQUENCE</scope>
    <source>
        <strain evidence="12">NVP1</strain>
    </source>
</reference>
<feature type="transmembrane region" description="Helical" evidence="10">
    <location>
        <begin position="554"/>
        <end position="574"/>
    </location>
</feature>
<feature type="transmembrane region" description="Helical" evidence="10">
    <location>
        <begin position="481"/>
        <end position="502"/>
    </location>
</feature>
<organism evidence="12 13">
    <name type="scientific">Podila minutissima</name>
    <dbReference type="NCBI Taxonomy" id="64525"/>
    <lineage>
        <taxon>Eukaryota</taxon>
        <taxon>Fungi</taxon>
        <taxon>Fungi incertae sedis</taxon>
        <taxon>Mucoromycota</taxon>
        <taxon>Mortierellomycotina</taxon>
        <taxon>Mortierellomycetes</taxon>
        <taxon>Mortierellales</taxon>
        <taxon>Mortierellaceae</taxon>
        <taxon>Podila</taxon>
    </lineage>
</organism>
<evidence type="ECO:0000256" key="1">
    <source>
        <dbReference type="ARBA" id="ARBA00004141"/>
    </source>
</evidence>
<dbReference type="PROSITE" id="PS50259">
    <property type="entry name" value="G_PROTEIN_RECEP_F3_4"/>
    <property type="match status" value="1"/>
</dbReference>
<dbReference type="EMBL" id="JAAAUY010000405">
    <property type="protein sequence ID" value="KAF9330323.1"/>
    <property type="molecule type" value="Genomic_DNA"/>
</dbReference>
<evidence type="ECO:0000256" key="2">
    <source>
        <dbReference type="ARBA" id="ARBA00022692"/>
    </source>
</evidence>
<dbReference type="InterPro" id="IPR002455">
    <property type="entry name" value="GPCR3_GABA-B"/>
</dbReference>
<evidence type="ECO:0000256" key="6">
    <source>
        <dbReference type="ARBA" id="ARBA00023170"/>
    </source>
</evidence>
<gene>
    <name evidence="12" type="ORF">BG006_006721</name>
</gene>
<dbReference type="InterPro" id="IPR000337">
    <property type="entry name" value="GPCR_3"/>
</dbReference>
<evidence type="ECO:0000256" key="8">
    <source>
        <dbReference type="ARBA" id="ARBA00023224"/>
    </source>
</evidence>
<evidence type="ECO:0000259" key="11">
    <source>
        <dbReference type="PROSITE" id="PS50259"/>
    </source>
</evidence>
<dbReference type="GO" id="GO:0004965">
    <property type="term" value="F:G protein-coupled GABA receptor activity"/>
    <property type="evidence" value="ECO:0007669"/>
    <property type="project" value="InterPro"/>
</dbReference>
<feature type="compositionally biased region" description="Polar residues" evidence="9">
    <location>
        <begin position="971"/>
        <end position="997"/>
    </location>
</feature>
<dbReference type="AlphaFoldDB" id="A0A9P5SI59"/>
<keyword evidence="5 10" id="KW-0472">Membrane</keyword>